<name>A0AA89BLC0_PINIB</name>
<feature type="region of interest" description="Disordered" evidence="1">
    <location>
        <begin position="56"/>
        <end position="270"/>
    </location>
</feature>
<feature type="compositionally biased region" description="Polar residues" evidence="1">
    <location>
        <begin position="309"/>
        <end position="318"/>
    </location>
</feature>
<dbReference type="Pfam" id="PF12335">
    <property type="entry name" value="SBF2"/>
    <property type="match status" value="1"/>
</dbReference>
<evidence type="ECO:0000313" key="4">
    <source>
        <dbReference type="Proteomes" id="UP001186944"/>
    </source>
</evidence>
<accession>A0AA89BLC0</accession>
<feature type="region of interest" description="Disordered" evidence="1">
    <location>
        <begin position="309"/>
        <end position="328"/>
    </location>
</feature>
<dbReference type="PANTHER" id="PTHR13663">
    <property type="entry name" value="SIMILAR TO RIKEN CDNA 6430548M08"/>
    <property type="match status" value="1"/>
</dbReference>
<dbReference type="AlphaFoldDB" id="A0AA89BLC0"/>
<organism evidence="3 4">
    <name type="scientific">Pinctada imbricata</name>
    <name type="common">Atlantic pearl-oyster</name>
    <name type="synonym">Pinctada martensii</name>
    <dbReference type="NCBI Taxonomy" id="66713"/>
    <lineage>
        <taxon>Eukaryota</taxon>
        <taxon>Metazoa</taxon>
        <taxon>Spiralia</taxon>
        <taxon>Lophotrochozoa</taxon>
        <taxon>Mollusca</taxon>
        <taxon>Bivalvia</taxon>
        <taxon>Autobranchia</taxon>
        <taxon>Pteriomorphia</taxon>
        <taxon>Pterioida</taxon>
        <taxon>Pterioidea</taxon>
        <taxon>Pteriidae</taxon>
        <taxon>Pinctada</taxon>
    </lineage>
</organism>
<comment type="caution">
    <text evidence="3">The sequence shown here is derived from an EMBL/GenBank/DDBJ whole genome shotgun (WGS) entry which is preliminary data.</text>
</comment>
<sequence>MDFVRRRLSQGGSSDEEGRSLSSSLSEGTSRFFSSMVAKKNGLLSNISNKFENVLKTASSSEDSGSGPDSPVGTPTSTKSGHSYYSNGQNLSGEYSPYHYKPNKKTERIGIIRHSSSSGYSDSSGNDEFTTGGTAGISFDEPLYSPTRKSPDLNPNMKVLQQNHKNKDLTSKDADKIKESIPKQNEEQPGSPSVQNDVSAEQPTNQNEPNQADTQGQNESKDSDQEKVKETKKPPKLKRRSSTVDEMLFDDYVPPPEEEDYNDESRDEVGTEDINFNRRKIMLPMGDLISFDDDVDDSRKLKKISPIKTHNPSISSAESPDYEGSNIHASVDSTSESEFGGYRLQRSCSFGSENSWSSSYSIDSQPDELTLECMEFMKQFVDKIFDSDCEISQMEKAKFGEMCQFIPGRLWFARYVNAQRVHNKRVSEQIFFRMVQYFAVVLFECNEADDFSPAKSLMNMCFTFFHETWHGNVQYKNFLYSYLREQPIWQSLRFWNAAFFDAVQSERSKRPMCTSDDGDETVKDDRQFQQNITFGQLGTFTCNMRAFGLSKELCLEFLRKQSTIANLRDEQIQLLKDNVDKWREH</sequence>
<keyword evidence="4" id="KW-1185">Reference proteome</keyword>
<evidence type="ECO:0000259" key="2">
    <source>
        <dbReference type="Pfam" id="PF12335"/>
    </source>
</evidence>
<gene>
    <name evidence="3" type="ORF">FSP39_001918</name>
</gene>
<feature type="compositionally biased region" description="Basic and acidic residues" evidence="1">
    <location>
        <begin position="219"/>
        <end position="233"/>
    </location>
</feature>
<feature type="region of interest" description="Disordered" evidence="1">
    <location>
        <begin position="1"/>
        <end position="28"/>
    </location>
</feature>
<dbReference type="Proteomes" id="UP001186944">
    <property type="component" value="Unassembled WGS sequence"/>
</dbReference>
<feature type="compositionally biased region" description="Polar residues" evidence="1">
    <location>
        <begin position="187"/>
        <end position="218"/>
    </location>
</feature>
<evidence type="ECO:0000256" key="1">
    <source>
        <dbReference type="SAM" id="MobiDB-lite"/>
    </source>
</evidence>
<feature type="compositionally biased region" description="Basic and acidic residues" evidence="1">
    <location>
        <begin position="165"/>
        <end position="186"/>
    </location>
</feature>
<feature type="compositionally biased region" description="Low complexity" evidence="1">
    <location>
        <begin position="59"/>
        <end position="78"/>
    </location>
</feature>
<protein>
    <recommendedName>
        <fullName evidence="2">SBF1/SBF2 domain-containing protein</fullName>
    </recommendedName>
</protein>
<reference evidence="3" key="1">
    <citation type="submission" date="2019-08" db="EMBL/GenBank/DDBJ databases">
        <title>The improved chromosome-level genome for the pearl oyster Pinctada fucata martensii using PacBio sequencing and Hi-C.</title>
        <authorList>
            <person name="Zheng Z."/>
        </authorList>
    </citation>
    <scope>NUCLEOTIDE SEQUENCE</scope>
    <source>
        <strain evidence="3">ZZ-2019</strain>
        <tissue evidence="3">Adductor muscle</tissue>
    </source>
</reference>
<dbReference type="PANTHER" id="PTHR13663:SF2">
    <property type="entry name" value="SIMILAR TO RIKEN CDNA 6430548M08"/>
    <property type="match status" value="1"/>
</dbReference>
<dbReference type="EMBL" id="VSWD01000012">
    <property type="protein sequence ID" value="KAK3085349.1"/>
    <property type="molecule type" value="Genomic_DNA"/>
</dbReference>
<evidence type="ECO:0000313" key="3">
    <source>
        <dbReference type="EMBL" id="KAK3085349.1"/>
    </source>
</evidence>
<dbReference type="InterPro" id="IPR022096">
    <property type="entry name" value="SBF1/SBF2"/>
</dbReference>
<dbReference type="InterPro" id="IPR039872">
    <property type="entry name" value="KIAA0513"/>
</dbReference>
<feature type="compositionally biased region" description="Polar residues" evidence="1">
    <location>
        <begin position="79"/>
        <end position="93"/>
    </location>
</feature>
<feature type="compositionally biased region" description="Low complexity" evidence="1">
    <location>
        <begin position="115"/>
        <end position="124"/>
    </location>
</feature>
<proteinExistence type="predicted"/>
<feature type="domain" description="SBF1/SBF2" evidence="2">
    <location>
        <begin position="374"/>
        <end position="523"/>
    </location>
</feature>